<dbReference type="RefSeq" id="WP_013015979.1">
    <property type="nucleotide sequence ID" value="NC_013947.1"/>
</dbReference>
<dbReference type="AlphaFoldDB" id="D3Q709"/>
<name>D3Q709_STANL</name>
<dbReference type="SUPFAM" id="SSF53335">
    <property type="entry name" value="S-adenosyl-L-methionine-dependent methyltransferases"/>
    <property type="match status" value="1"/>
</dbReference>
<dbReference type="PANTHER" id="PTHR43317">
    <property type="entry name" value="THERMOSPERMINE SYNTHASE ACAULIS5"/>
    <property type="match status" value="1"/>
</dbReference>
<sequence>MGETEQPKVLASTQVATGPARIIADPHRELGRFLEVGGFAQSYVKLDEPTFLWADYSMWVATVIDTVGAKDAPLRVLHLGGGGMTLPRYVHGVRPNAIQTVVEMDGPLVEFVREHLPLPEGSRVDIVVGDAVEVLAGLPDAEFDIVISDVYAANQTPRGTACLEYAQQLSRVLRPEGTCVVNVLDVEGLVMTRLHAAALNTVFEDLCVVSAHTPNVKRFLNIVMAATNSASGLPYPAISDAAVHHDTEVALIHGDDLAPVIAGVEPLRAQD</sequence>
<dbReference type="HOGENOM" id="CLU_068637_2_0_11"/>
<keyword evidence="1" id="KW-0620">Polyamine biosynthesis</keyword>
<dbReference type="Pfam" id="PF01564">
    <property type="entry name" value="Spermine_synth"/>
    <property type="match status" value="1"/>
</dbReference>
<gene>
    <name evidence="2" type="ordered locus">Snas_0695</name>
</gene>
<keyword evidence="3" id="KW-1185">Reference proteome</keyword>
<dbReference type="NCBIfam" id="NF037959">
    <property type="entry name" value="MFS_SpdSyn"/>
    <property type="match status" value="1"/>
</dbReference>
<accession>D3Q709</accession>
<protein>
    <submittedName>
        <fullName evidence="2">Spermidine synthase-like protein</fullName>
    </submittedName>
</protein>
<proteinExistence type="predicted"/>
<dbReference type="STRING" id="446470.Snas_0695"/>
<dbReference type="KEGG" id="sna:Snas_0695"/>
<dbReference type="InterPro" id="IPR029063">
    <property type="entry name" value="SAM-dependent_MTases_sf"/>
</dbReference>
<dbReference type="PANTHER" id="PTHR43317:SF1">
    <property type="entry name" value="THERMOSPERMINE SYNTHASE ACAULIS5"/>
    <property type="match status" value="1"/>
</dbReference>
<dbReference type="CDD" id="cd02440">
    <property type="entry name" value="AdoMet_MTases"/>
    <property type="match status" value="1"/>
</dbReference>
<dbReference type="GO" id="GO:0006596">
    <property type="term" value="P:polyamine biosynthetic process"/>
    <property type="evidence" value="ECO:0007669"/>
    <property type="project" value="UniProtKB-KW"/>
</dbReference>
<evidence type="ECO:0000256" key="1">
    <source>
        <dbReference type="ARBA" id="ARBA00023115"/>
    </source>
</evidence>
<dbReference type="EMBL" id="CP001778">
    <property type="protein sequence ID" value="ADD40408.1"/>
    <property type="molecule type" value="Genomic_DNA"/>
</dbReference>
<dbReference type="Proteomes" id="UP000000844">
    <property type="component" value="Chromosome"/>
</dbReference>
<reference evidence="2 3" key="1">
    <citation type="journal article" date="2009" name="Stand. Genomic Sci.">
        <title>Complete genome sequence of Stackebrandtia nassauensis type strain (LLR-40K-21).</title>
        <authorList>
            <person name="Munk C."/>
            <person name="Lapidus A."/>
            <person name="Copeland A."/>
            <person name="Jando M."/>
            <person name="Mayilraj S."/>
            <person name="Glavina Del Rio T."/>
            <person name="Nolan M."/>
            <person name="Chen F."/>
            <person name="Lucas S."/>
            <person name="Tice H."/>
            <person name="Cheng J.F."/>
            <person name="Han C."/>
            <person name="Detter J.C."/>
            <person name="Bruce D."/>
            <person name="Goodwin L."/>
            <person name="Chain P."/>
            <person name="Pitluck S."/>
            <person name="Goker M."/>
            <person name="Ovchinikova G."/>
            <person name="Pati A."/>
            <person name="Ivanova N."/>
            <person name="Mavromatis K."/>
            <person name="Chen A."/>
            <person name="Palaniappan K."/>
            <person name="Land M."/>
            <person name="Hauser L."/>
            <person name="Chang Y.J."/>
            <person name="Jeffries C.D."/>
            <person name="Bristow J."/>
            <person name="Eisen J.A."/>
            <person name="Markowitz V."/>
            <person name="Hugenholtz P."/>
            <person name="Kyrpides N.C."/>
            <person name="Klenk H.P."/>
        </authorList>
    </citation>
    <scope>NUCLEOTIDE SEQUENCE [LARGE SCALE GENOMIC DNA]</scope>
    <source>
        <strain evidence="3">DSM 44728 / CIP 108903 / NRRL B-16338 / NBRC 102104 / LLR-40K-21</strain>
    </source>
</reference>
<dbReference type="Gene3D" id="3.40.50.150">
    <property type="entry name" value="Vaccinia Virus protein VP39"/>
    <property type="match status" value="1"/>
</dbReference>
<dbReference type="OrthoDB" id="8221452at2"/>
<evidence type="ECO:0000313" key="2">
    <source>
        <dbReference type="EMBL" id="ADD40408.1"/>
    </source>
</evidence>
<organism evidence="2 3">
    <name type="scientific">Stackebrandtia nassauensis (strain DSM 44728 / CIP 108903 / NRRL B-16338 / NBRC 102104 / LLR-40K-21)</name>
    <dbReference type="NCBI Taxonomy" id="446470"/>
    <lineage>
        <taxon>Bacteria</taxon>
        <taxon>Bacillati</taxon>
        <taxon>Actinomycetota</taxon>
        <taxon>Actinomycetes</taxon>
        <taxon>Glycomycetales</taxon>
        <taxon>Glycomycetaceae</taxon>
        <taxon>Stackebrandtia</taxon>
    </lineage>
</organism>
<evidence type="ECO:0000313" key="3">
    <source>
        <dbReference type="Proteomes" id="UP000000844"/>
    </source>
</evidence>
<dbReference type="eggNOG" id="COG0421">
    <property type="taxonomic scope" value="Bacteria"/>
</dbReference>